<dbReference type="PANTHER" id="PTHR43982:SF6">
    <property type="entry name" value="UBIQUITIN CARBOXYL-TERMINAL HYDROLASE 2-RELATED"/>
    <property type="match status" value="1"/>
</dbReference>
<dbReference type="InterPro" id="IPR001394">
    <property type="entry name" value="Peptidase_C19_UCH"/>
</dbReference>
<reference evidence="9" key="1">
    <citation type="submission" date="2022-03" db="EMBL/GenBank/DDBJ databases">
        <title>Draft genome sequence of Aduncisulcus paluster, a free-living microaerophilic Fornicata.</title>
        <authorList>
            <person name="Yuyama I."/>
            <person name="Kume K."/>
            <person name="Tamura T."/>
            <person name="Inagaki Y."/>
            <person name="Hashimoto T."/>
        </authorList>
    </citation>
    <scope>NUCLEOTIDE SEQUENCE</scope>
    <source>
        <strain evidence="9">NY0171</strain>
    </source>
</reference>
<dbReference type="PANTHER" id="PTHR43982">
    <property type="entry name" value="UBIQUITIN CARBOXYL-TERMINAL HYDROLASE"/>
    <property type="match status" value="1"/>
</dbReference>
<accession>A0ABQ5KWC6</accession>
<organism evidence="9 10">
    <name type="scientific">Aduncisulcus paluster</name>
    <dbReference type="NCBI Taxonomy" id="2918883"/>
    <lineage>
        <taxon>Eukaryota</taxon>
        <taxon>Metamonada</taxon>
        <taxon>Carpediemonas-like organisms</taxon>
        <taxon>Aduncisulcus</taxon>
    </lineage>
</organism>
<protein>
    <recommendedName>
        <fullName evidence="2">ubiquitinyl hydrolase 1</fullName>
        <ecNumber evidence="2">3.4.19.12</ecNumber>
    </recommendedName>
</protein>
<evidence type="ECO:0000256" key="4">
    <source>
        <dbReference type="ARBA" id="ARBA00022786"/>
    </source>
</evidence>
<evidence type="ECO:0000256" key="6">
    <source>
        <dbReference type="ARBA" id="ARBA00022807"/>
    </source>
</evidence>
<keyword evidence="3" id="KW-0645">Protease</keyword>
<feature type="region of interest" description="Disordered" evidence="7">
    <location>
        <begin position="699"/>
        <end position="719"/>
    </location>
</feature>
<gene>
    <name evidence="9" type="ORF">ADUPG1_009659</name>
</gene>
<feature type="non-terminal residue" evidence="9">
    <location>
        <position position="791"/>
    </location>
</feature>
<dbReference type="InterPro" id="IPR028889">
    <property type="entry name" value="USP"/>
</dbReference>
<dbReference type="Pfam" id="PF00443">
    <property type="entry name" value="UCH"/>
    <property type="match status" value="1"/>
</dbReference>
<keyword evidence="10" id="KW-1185">Reference proteome</keyword>
<proteinExistence type="predicted"/>
<comment type="catalytic activity">
    <reaction evidence="1">
        <text>Thiol-dependent hydrolysis of ester, thioester, amide, peptide and isopeptide bonds formed by the C-terminal Gly of ubiquitin (a 76-residue protein attached to proteins as an intracellular targeting signal).</text>
        <dbReference type="EC" id="3.4.19.12"/>
    </reaction>
</comment>
<evidence type="ECO:0000256" key="1">
    <source>
        <dbReference type="ARBA" id="ARBA00000707"/>
    </source>
</evidence>
<feature type="region of interest" description="Disordered" evidence="7">
    <location>
        <begin position="580"/>
        <end position="608"/>
    </location>
</feature>
<evidence type="ECO:0000256" key="5">
    <source>
        <dbReference type="ARBA" id="ARBA00022801"/>
    </source>
</evidence>
<evidence type="ECO:0000256" key="3">
    <source>
        <dbReference type="ARBA" id="ARBA00022670"/>
    </source>
</evidence>
<dbReference type="Proteomes" id="UP001057375">
    <property type="component" value="Unassembled WGS sequence"/>
</dbReference>
<name>A0ABQ5KWC6_9EUKA</name>
<evidence type="ECO:0000313" key="10">
    <source>
        <dbReference type="Proteomes" id="UP001057375"/>
    </source>
</evidence>
<feature type="domain" description="USP" evidence="8">
    <location>
        <begin position="137"/>
        <end position="572"/>
    </location>
</feature>
<comment type="caution">
    <text evidence="9">The sequence shown here is derived from an EMBL/GenBank/DDBJ whole genome shotgun (WGS) entry which is preliminary data.</text>
</comment>
<dbReference type="Gene3D" id="3.90.70.10">
    <property type="entry name" value="Cysteine proteinases"/>
    <property type="match status" value="2"/>
</dbReference>
<keyword evidence="4" id="KW-0833">Ubl conjugation pathway</keyword>
<dbReference type="InterPro" id="IPR044635">
    <property type="entry name" value="UBP14-like"/>
</dbReference>
<keyword evidence="5" id="KW-0378">Hydrolase</keyword>
<sequence length="791" mass="88508">MDESVLTLEERRQLRERKVSERIADEKYLRSHPEIQTFISDFTVRCLREKTSSDILVEEAYKFWLELSMLSGGMSSIFSPLMSASRCNCPFCCLTEKVAEDNISLAYKQGHITALSPEAIGQFDKKHASHRAFGKPAGLENPNAVSCYLNAVVQLFTCIPEIADAILSVPAPKLTDATNKDIQTFAAIRSLILELGYSVRPVQSPQILLDVLEERVEQQDLDEKMTLLIDKIAFGMKKLGYPAQAERFESIFRFVTDRDTRMTIYLPLEVGTAINGLGKALGWTFFTDDDSGTSQEVIRRLPDVLLLYVNRVSSSGASHKTGMAQGKRDESPFFAPDILDVALGMEDKVEQIEEVCEITKMFEMSKREAIDALKSVDASILSVKASERSVRTAFEDDAEDISLCDRVWGLTSTDEPEKSSHTSSSTSLVSHLETVSARLSTKIDNLSNTIGQMCSTVRGKRYVLWTIIAHGSYTESSESGHYVTFSRVLTRTDEEILSDRSEEDLDLIEVEEEEKGEGTEGKSTPHYSYKWVCLNDAQVMDVSAEDIADLMKGRYSVGGMRFIVYLCVYRRLKEGLEAFGEVESQSSEDEDAGEEEEEEEVEEISEEDAMRRSIVHEKWDPTLERILWDVPTEGHDIEYPVALAPPSLPITSLSVSTALKRDVPIVEWGFSSMPFSIPIHRDELRRECVLRAVQEASKKQTEAASDMKDSSKGSKSPVQSTSSLAICSSEAPGSVTSVMLNYDKSSYIVPAPDTKFHDKLYSSLYILGHIHNDNQRIVCSTLSHYLNALTY</sequence>
<feature type="compositionally biased region" description="Basic and acidic residues" evidence="7">
    <location>
        <begin position="699"/>
        <end position="712"/>
    </location>
</feature>
<dbReference type="EMBL" id="BQXS01011294">
    <property type="protein sequence ID" value="GKT36753.1"/>
    <property type="molecule type" value="Genomic_DNA"/>
</dbReference>
<dbReference type="SUPFAM" id="SSF54001">
    <property type="entry name" value="Cysteine proteinases"/>
    <property type="match status" value="1"/>
</dbReference>
<feature type="compositionally biased region" description="Acidic residues" evidence="7">
    <location>
        <begin position="586"/>
        <end position="607"/>
    </location>
</feature>
<dbReference type="InterPro" id="IPR038765">
    <property type="entry name" value="Papain-like_cys_pep_sf"/>
</dbReference>
<evidence type="ECO:0000313" key="9">
    <source>
        <dbReference type="EMBL" id="GKT36753.1"/>
    </source>
</evidence>
<evidence type="ECO:0000256" key="7">
    <source>
        <dbReference type="SAM" id="MobiDB-lite"/>
    </source>
</evidence>
<evidence type="ECO:0000256" key="2">
    <source>
        <dbReference type="ARBA" id="ARBA00012759"/>
    </source>
</evidence>
<dbReference type="EC" id="3.4.19.12" evidence="2"/>
<keyword evidence="6" id="KW-0788">Thiol protease</keyword>
<evidence type="ECO:0000259" key="8">
    <source>
        <dbReference type="PROSITE" id="PS50235"/>
    </source>
</evidence>
<dbReference type="PROSITE" id="PS50235">
    <property type="entry name" value="USP_3"/>
    <property type="match status" value="1"/>
</dbReference>